<dbReference type="KEGG" id="aup:AsAng_0037680"/>
<accession>A0A915YH26</accession>
<evidence type="ECO:0000313" key="2">
    <source>
        <dbReference type="Proteomes" id="UP001060919"/>
    </source>
</evidence>
<sequence>MCRAKALYISGLCRIVTETHVFSLIFEKKYFLLFFIQKLRNKKWHF</sequence>
<organism evidence="1 2">
    <name type="scientific">Aureispira anguillae</name>
    <dbReference type="NCBI Taxonomy" id="2864201"/>
    <lineage>
        <taxon>Bacteria</taxon>
        <taxon>Pseudomonadati</taxon>
        <taxon>Bacteroidota</taxon>
        <taxon>Saprospiria</taxon>
        <taxon>Saprospirales</taxon>
        <taxon>Saprospiraceae</taxon>
        <taxon>Aureispira</taxon>
    </lineage>
</organism>
<gene>
    <name evidence="1" type="ORF">AsAng_0037680</name>
</gene>
<dbReference type="Proteomes" id="UP001060919">
    <property type="component" value="Chromosome"/>
</dbReference>
<reference evidence="1" key="1">
    <citation type="submission" date="2022-09" db="EMBL/GenBank/DDBJ databases">
        <title>Aureispira anguillicida sp. nov., isolated from Leptocephalus of Japanese eel Anguilla japonica.</title>
        <authorList>
            <person name="Yuasa K."/>
            <person name="Mekata T."/>
            <person name="Ikunari K."/>
        </authorList>
    </citation>
    <scope>NUCLEOTIDE SEQUENCE</scope>
    <source>
        <strain evidence="1">EL160426</strain>
    </source>
</reference>
<keyword evidence="2" id="KW-1185">Reference proteome</keyword>
<name>A0A915YH26_9BACT</name>
<protein>
    <submittedName>
        <fullName evidence="1">Uncharacterized protein</fullName>
    </submittedName>
</protein>
<evidence type="ECO:0000313" key="1">
    <source>
        <dbReference type="EMBL" id="BDS13040.1"/>
    </source>
</evidence>
<dbReference type="EMBL" id="AP026867">
    <property type="protein sequence ID" value="BDS13040.1"/>
    <property type="molecule type" value="Genomic_DNA"/>
</dbReference>
<proteinExistence type="predicted"/>
<dbReference type="AlphaFoldDB" id="A0A915YH26"/>